<evidence type="ECO:0000256" key="3">
    <source>
        <dbReference type="ARBA" id="ARBA00023002"/>
    </source>
</evidence>
<dbReference type="FunFam" id="3.20.20.70:FF:000059">
    <property type="entry name" value="N-ethylmaleimide reductase, FMN-linked"/>
    <property type="match status" value="1"/>
</dbReference>
<reference evidence="5 6" key="1">
    <citation type="submission" date="2019-02" db="EMBL/GenBank/DDBJ databases">
        <title>Draft Genome Sequences of Six Type Strains of the Genus Massilia.</title>
        <authorList>
            <person name="Miess H."/>
            <person name="Frediansyhah A."/>
            <person name="Gross H."/>
        </authorList>
    </citation>
    <scope>NUCLEOTIDE SEQUENCE [LARGE SCALE GENOMIC DNA]</scope>
    <source>
        <strain evidence="5 6">DSM 17473</strain>
    </source>
</reference>
<dbReference type="SUPFAM" id="SSF51395">
    <property type="entry name" value="FMN-linked oxidoreductases"/>
    <property type="match status" value="1"/>
</dbReference>
<dbReference type="RefSeq" id="WP_130189482.1">
    <property type="nucleotide sequence ID" value="NZ_CP035913.1"/>
</dbReference>
<evidence type="ECO:0000259" key="4">
    <source>
        <dbReference type="Pfam" id="PF00724"/>
    </source>
</evidence>
<keyword evidence="3" id="KW-0560">Oxidoreductase</keyword>
<dbReference type="PANTHER" id="PTHR22893">
    <property type="entry name" value="NADH OXIDOREDUCTASE-RELATED"/>
    <property type="match status" value="1"/>
</dbReference>
<name>A0A4P6L4K3_9BURK</name>
<dbReference type="AlphaFoldDB" id="A0A4P6L4K3"/>
<dbReference type="Proteomes" id="UP000290637">
    <property type="component" value="Chromosome"/>
</dbReference>
<dbReference type="InterPro" id="IPR001155">
    <property type="entry name" value="OxRdtase_FMN_N"/>
</dbReference>
<comment type="cofactor">
    <cofactor evidence="1">
        <name>FMN</name>
        <dbReference type="ChEBI" id="CHEBI:58210"/>
    </cofactor>
</comment>
<dbReference type="Gene3D" id="3.20.20.70">
    <property type="entry name" value="Aldolase class I"/>
    <property type="match status" value="1"/>
</dbReference>
<organism evidence="5 6">
    <name type="scientific">Pseudoduganella lutea</name>
    <dbReference type="NCBI Taxonomy" id="321985"/>
    <lineage>
        <taxon>Bacteria</taxon>
        <taxon>Pseudomonadati</taxon>
        <taxon>Pseudomonadota</taxon>
        <taxon>Betaproteobacteria</taxon>
        <taxon>Burkholderiales</taxon>
        <taxon>Oxalobacteraceae</taxon>
        <taxon>Telluria group</taxon>
        <taxon>Pseudoduganella</taxon>
    </lineage>
</organism>
<proteinExistence type="inferred from homology"/>
<evidence type="ECO:0000313" key="6">
    <source>
        <dbReference type="Proteomes" id="UP000290637"/>
    </source>
</evidence>
<accession>A0A4P6L4K3</accession>
<evidence type="ECO:0000313" key="5">
    <source>
        <dbReference type="EMBL" id="QBE66374.1"/>
    </source>
</evidence>
<dbReference type="InterPro" id="IPR045247">
    <property type="entry name" value="Oye-like"/>
</dbReference>
<keyword evidence="6" id="KW-1185">Reference proteome</keyword>
<sequence>MSTVLAQPRVESRSGPAASLFDPIQMGSLLLPNRIFMAPMTRARGTREHVPTEMMARYYAARAGAGIIFSEAIGISQQGLGWPYATGIWSGEQIDGWRHVTKAVHAAGGKIIAQLWHMGRVVHPSFLGGAQPVSASATAAPGHAHTYQGRLDYEAARPLQVAEIPQLLEDFRRATRNALAAGFDGVQIHAANGYLIDQFLRDNTNFRDDDYGGSIENRIRLLREVTRAVVEVAGPGRTGVRLSPNTHDQGVMDSAPRLLFPAAAAALSEIGIAHLELREPPKDGDFGKAEGEPIAPLIRQAFNGTLILNSDYPLQRAEAALQSGAGDAITFGRPFIANPDLPRRFASGIPLAKDDRETWFTQGREGYVTYPPVAR</sequence>
<gene>
    <name evidence="5" type="ORF">EWM63_28200</name>
</gene>
<evidence type="ECO:0000256" key="1">
    <source>
        <dbReference type="ARBA" id="ARBA00001917"/>
    </source>
</evidence>
<dbReference type="InterPro" id="IPR013785">
    <property type="entry name" value="Aldolase_TIM"/>
</dbReference>
<dbReference type="GO" id="GO:0005829">
    <property type="term" value="C:cytosol"/>
    <property type="evidence" value="ECO:0007669"/>
    <property type="project" value="UniProtKB-ARBA"/>
</dbReference>
<dbReference type="EMBL" id="CP035913">
    <property type="protein sequence ID" value="QBE66374.1"/>
    <property type="molecule type" value="Genomic_DNA"/>
</dbReference>
<dbReference type="KEGG" id="plue:EWM63_28200"/>
<dbReference type="OrthoDB" id="8985337at2"/>
<dbReference type="CDD" id="cd02933">
    <property type="entry name" value="OYE_like_FMN"/>
    <property type="match status" value="1"/>
</dbReference>
<dbReference type="PANTHER" id="PTHR22893:SF91">
    <property type="entry name" value="NADPH DEHYDROGENASE 2-RELATED"/>
    <property type="match status" value="1"/>
</dbReference>
<dbReference type="GO" id="GO:0016628">
    <property type="term" value="F:oxidoreductase activity, acting on the CH-CH group of donors, NAD or NADP as acceptor"/>
    <property type="evidence" value="ECO:0007669"/>
    <property type="project" value="UniProtKB-ARBA"/>
</dbReference>
<dbReference type="GO" id="GO:0010181">
    <property type="term" value="F:FMN binding"/>
    <property type="evidence" value="ECO:0007669"/>
    <property type="project" value="InterPro"/>
</dbReference>
<dbReference type="Pfam" id="PF00724">
    <property type="entry name" value="Oxidored_FMN"/>
    <property type="match status" value="1"/>
</dbReference>
<comment type="similarity">
    <text evidence="2">Belongs to the NADH:flavin oxidoreductase/NADH oxidase family.</text>
</comment>
<feature type="domain" description="NADH:flavin oxidoreductase/NADH oxidase N-terminal" evidence="4">
    <location>
        <begin position="19"/>
        <end position="351"/>
    </location>
</feature>
<protein>
    <submittedName>
        <fullName evidence="5">Alkene reductase</fullName>
    </submittedName>
</protein>
<evidence type="ECO:0000256" key="2">
    <source>
        <dbReference type="ARBA" id="ARBA00005979"/>
    </source>
</evidence>